<keyword evidence="4" id="KW-1185">Reference proteome</keyword>
<accession>A0AAW0TC53</accession>
<evidence type="ECO:0000256" key="2">
    <source>
        <dbReference type="SAM" id="MobiDB-lite"/>
    </source>
</evidence>
<evidence type="ECO:0000313" key="3">
    <source>
        <dbReference type="EMBL" id="KAK8384037.1"/>
    </source>
</evidence>
<dbReference type="PANTHER" id="PTHR23159:SF31">
    <property type="entry name" value="CENTROSOME-ASSOCIATED PROTEIN CEP250 ISOFORM X1"/>
    <property type="match status" value="1"/>
</dbReference>
<organism evidence="3 4">
    <name type="scientific">Scylla paramamosain</name>
    <name type="common">Mud crab</name>
    <dbReference type="NCBI Taxonomy" id="85552"/>
    <lineage>
        <taxon>Eukaryota</taxon>
        <taxon>Metazoa</taxon>
        <taxon>Ecdysozoa</taxon>
        <taxon>Arthropoda</taxon>
        <taxon>Crustacea</taxon>
        <taxon>Multicrustacea</taxon>
        <taxon>Malacostraca</taxon>
        <taxon>Eumalacostraca</taxon>
        <taxon>Eucarida</taxon>
        <taxon>Decapoda</taxon>
        <taxon>Pleocyemata</taxon>
        <taxon>Brachyura</taxon>
        <taxon>Eubrachyura</taxon>
        <taxon>Portunoidea</taxon>
        <taxon>Portunidae</taxon>
        <taxon>Portuninae</taxon>
        <taxon>Scylla</taxon>
    </lineage>
</organism>
<keyword evidence="1" id="KW-0175">Coiled coil</keyword>
<protein>
    <recommendedName>
        <fullName evidence="5">Pericentrin/AKAP-450 centrosomal targeting domain-containing protein</fullName>
    </recommendedName>
</protein>
<gene>
    <name evidence="3" type="ORF">O3P69_016041</name>
</gene>
<feature type="region of interest" description="Disordered" evidence="2">
    <location>
        <begin position="1037"/>
        <end position="1057"/>
    </location>
</feature>
<feature type="coiled-coil region" evidence="1">
    <location>
        <begin position="698"/>
        <end position="725"/>
    </location>
</feature>
<feature type="region of interest" description="Disordered" evidence="2">
    <location>
        <begin position="767"/>
        <end position="786"/>
    </location>
</feature>
<dbReference type="Proteomes" id="UP001487740">
    <property type="component" value="Unassembled WGS sequence"/>
</dbReference>
<feature type="coiled-coil region" evidence="1">
    <location>
        <begin position="224"/>
        <end position="317"/>
    </location>
</feature>
<reference evidence="3 4" key="1">
    <citation type="submission" date="2023-03" db="EMBL/GenBank/DDBJ databases">
        <title>High-quality genome of Scylla paramamosain provides insights in environmental adaptation.</title>
        <authorList>
            <person name="Zhang L."/>
        </authorList>
    </citation>
    <scope>NUCLEOTIDE SEQUENCE [LARGE SCALE GENOMIC DNA]</scope>
    <source>
        <strain evidence="3">LZ_2023a</strain>
        <tissue evidence="3">Muscle</tissue>
    </source>
</reference>
<sequence length="1781" mass="205508">MSLGHPLLPTLPSCVEEHKFVQPRLPPWTETSICSESACSDTSLYNIENSLSQEEFGKDDISFVLNQAEKSKLDRQDFLPQDSPYMVNTSRRKKRRVKFDVAPSPPQASDIGCQTEESLMPQMRLFAQSLPSTPQGTPLSVKLPGTPSTPSHVLRARNQELRDKLREKEDWLSDWQREMETLKEFHRLEIKTLEESFDGKVAAFTENHPRLEASAQETEHLKEIASLRRSVQDYEQLLMDANRELSLNVQNSADLQRQLETLSEENIQLSGLQEEVVKLRDENKMLKKDLEVKECRLSKCENERNDFDMEMELALEKQKQKEAYLQNNLEEAWKEIAAYEKGDVEEVKKNWQRLAELELMVSTATTAQGTTQSSDALDQQLVKVQQEADELRVELLEVSQQMEQVKKENDELRQEVKDLQEHLSEVLSRQGSDRILSLKEEVENLKKRLEEAEKIQQHKVEGEEEMRLSPPIEVMSDRRGGEEGSTMVSQDFSRALSETIQALEESICVATPGRHSFGTWLDNLSPRDLEAARPLVETLKAGLSALQEHMQVMEQQQQETAYATDHCLQIAAEMEKELNTWKIQESFIGDYVLHAISSRQPKQSSTHACPSPPHGKSEEAVHKAVEEACSQLKAEYEAKLTAFENRGRFNSKSESLYFSFSLENDTPSGVPGQSERREDTMLDASFFSLGSHFNNTEVKELKGQLELLTQENSELLNLVKALQDAGNATPLAAAAVEGKTRTPPDTCISEPVCPEGKCALDGVSWEQEVESANPSSEPPSATPQSLADELRQAGMNLTMLNETFETSVVVPASVTNPNSDTLELRQQLCVLEQEKVQLQDKVCSLQDTLRQMKEKKSSIIEKSAEEETVYIDQLESEVQRLKEECLTQTTHIKTLQDEMNSRNSVNKIEIQDSTATIIEEEKMKSEWKVYELEEKLGYQNFAEKEKQEEVNHLRDQIKKLEEEKLSMETKLLTLEEKLSCMSLIEEELHSLQWQVTTLKEEKSVLEKELIFMQDEVEKLTEQNEQLSYKTECKAQVEADGAKESNAGPTSDHADTEIENASVLQQKTKELEEAKEEIEVLKQEVEKMHRVSEESCADVKNEDNAKEVEEKIMELQESKEKIEYLKEEIEKVSAKCQNELAEKENELEMMITNFMEKEEAFENTEKQLKRANIDLKDSLANKDLELQNIRNKHEEEYVKVTAELEEMKKTLIKKDLELQRVNSQLDQMKAEADHMPDNKVMSELEENLQTLKQEYVDLQAQSEEKLVKAQASVRKFEEKYNSCLQDYIAASQACEENRLMLIKSEEEKEILKEKLDSEVKRYEEEKGALQLKYENERHKSELEKENHESKVKKYEEEKENLWLKYGNELQRSELEKEKHESEVKKYEEERENLRLRYENELQQSEEEKENLTVKYKCEIQKHVEQKENLKLKYESEIASATAAGESRSREALGFSVQSTMEQKLDEMETLKDSLEEKVKECDCLKDTVDNLKVVLGKKQEELLKLTAEHQEEVAFYVDNLSEKEKVAKDLENETRRRSEEVASLTSALTAKDHRLHRLEKDLANTQKELEDKETELHDGMDRLRKDYEEVCAEKSRMSEDMRSLEEAKETITYKCSSLRAQLDNLEEDFLQIKEELEAGKKEIQLKQEVICSLEAAQERLKEELDSVRTKETELLDQQVTSSHKIEKLLEEIEKYKCEMFEKENQIVAISEDLASKTGSSERLAKDLQELHEQLEDKCREQEEAERRCEVLEEKLERSMAEADKMQGQIMQLSAAKDKILIP</sequence>
<proteinExistence type="predicted"/>
<dbReference type="EMBL" id="JARAKH010000036">
    <property type="protein sequence ID" value="KAK8384037.1"/>
    <property type="molecule type" value="Genomic_DNA"/>
</dbReference>
<comment type="caution">
    <text evidence="3">The sequence shown here is derived from an EMBL/GenBank/DDBJ whole genome shotgun (WGS) entry which is preliminary data.</text>
</comment>
<name>A0AAW0TC53_SCYPA</name>
<evidence type="ECO:0000313" key="4">
    <source>
        <dbReference type="Proteomes" id="UP001487740"/>
    </source>
</evidence>
<dbReference type="PANTHER" id="PTHR23159">
    <property type="entry name" value="CENTROSOMAL PROTEIN 2"/>
    <property type="match status" value="1"/>
</dbReference>
<feature type="coiled-coil region" evidence="1">
    <location>
        <begin position="943"/>
        <end position="1029"/>
    </location>
</feature>
<evidence type="ECO:0008006" key="5">
    <source>
        <dbReference type="Google" id="ProtNLM"/>
    </source>
</evidence>
<feature type="coiled-coil region" evidence="1">
    <location>
        <begin position="864"/>
        <end position="898"/>
    </location>
</feature>
<evidence type="ECO:0000256" key="1">
    <source>
        <dbReference type="SAM" id="Coils"/>
    </source>
</evidence>
<feature type="coiled-coil region" evidence="1">
    <location>
        <begin position="374"/>
        <end position="459"/>
    </location>
</feature>